<keyword evidence="2" id="KW-1185">Reference proteome</keyword>
<accession>A0A261AAE0</accession>
<dbReference type="STRING" id="31234.E3M3R8"/>
<evidence type="ECO:0000313" key="1">
    <source>
        <dbReference type="EMBL" id="OZF94812.1"/>
    </source>
</evidence>
<dbReference type="Proteomes" id="UP000216624">
    <property type="component" value="Unassembled WGS sequence"/>
</dbReference>
<protein>
    <submittedName>
        <fullName evidence="1">Uncharacterized protein</fullName>
    </submittedName>
</protein>
<reference evidence="1" key="1">
    <citation type="submission" date="2017-08" db="EMBL/GenBank/DDBJ databases">
        <authorList>
            <person name="de Groot N.N."/>
        </authorList>
    </citation>
    <scope>NUCLEOTIDE SEQUENCE [LARGE SCALE GENOMIC DNA]</scope>
    <source>
        <strain evidence="1">PX439</strain>
    </source>
</reference>
<name>A0A261AAE0_CAERE</name>
<dbReference type="Pfam" id="PF01826">
    <property type="entry name" value="TIL"/>
    <property type="match status" value="1"/>
</dbReference>
<dbReference type="OMA" id="RDNQGTG"/>
<gene>
    <name evidence="1" type="ORF">FL82_09049</name>
</gene>
<dbReference type="InterPro" id="IPR036084">
    <property type="entry name" value="Ser_inhib-like_sf"/>
</dbReference>
<dbReference type="EMBL" id="NMWX01000009">
    <property type="protein sequence ID" value="OZF94812.1"/>
    <property type="molecule type" value="Genomic_DNA"/>
</dbReference>
<dbReference type="Gene3D" id="2.10.25.10">
    <property type="entry name" value="Laminin"/>
    <property type="match status" value="1"/>
</dbReference>
<proteinExistence type="predicted"/>
<dbReference type="CDD" id="cd19941">
    <property type="entry name" value="TIL"/>
    <property type="match status" value="1"/>
</dbReference>
<dbReference type="CTD" id="9821135"/>
<dbReference type="KEGG" id="crq:GCK72_000543"/>
<dbReference type="eggNOG" id="ENOG502TIF7">
    <property type="taxonomic scope" value="Eukaryota"/>
</dbReference>
<feature type="non-terminal residue" evidence="1">
    <location>
        <position position="1"/>
    </location>
</feature>
<sequence length="101" mass="11765">MQFSVLYLISLLLVLAVFIEARDSDIDDEAYETEKVSYCPRFEKWHRCGNGCEKSCTHPKQPSASKCKLPCIPYSCRCKLGYYRDNQGTGRCVRRNKCKKW</sequence>
<dbReference type="SUPFAM" id="SSF57567">
    <property type="entry name" value="Serine protease inhibitors"/>
    <property type="match status" value="1"/>
</dbReference>
<evidence type="ECO:0000313" key="2">
    <source>
        <dbReference type="Proteomes" id="UP000216624"/>
    </source>
</evidence>
<dbReference type="GO" id="GO:0004867">
    <property type="term" value="F:serine-type endopeptidase inhibitor activity"/>
    <property type="evidence" value="ECO:0007669"/>
    <property type="project" value="UniProtKB-KW"/>
</dbReference>
<dbReference type="OrthoDB" id="5794067at2759"/>
<dbReference type="InterPro" id="IPR002919">
    <property type="entry name" value="TIL_dom"/>
</dbReference>
<dbReference type="HOGENOM" id="CLU_156801_2_1_1"/>
<organism evidence="1 2">
    <name type="scientific">Caenorhabditis remanei</name>
    <name type="common">Caenorhabditis vulgaris</name>
    <dbReference type="NCBI Taxonomy" id="31234"/>
    <lineage>
        <taxon>Eukaryota</taxon>
        <taxon>Metazoa</taxon>
        <taxon>Ecdysozoa</taxon>
        <taxon>Nematoda</taxon>
        <taxon>Chromadorea</taxon>
        <taxon>Rhabditida</taxon>
        <taxon>Rhabditina</taxon>
        <taxon>Rhabditomorpha</taxon>
        <taxon>Rhabditoidea</taxon>
        <taxon>Rhabditidae</taxon>
        <taxon>Peloderinae</taxon>
        <taxon>Caenorhabditis</taxon>
    </lineage>
</organism>
<comment type="caution">
    <text evidence="1">The sequence shown here is derived from an EMBL/GenBank/DDBJ whole genome shotgun (WGS) entry which is preliminary data.</text>
</comment>